<feature type="transmembrane region" description="Helical" evidence="1">
    <location>
        <begin position="92"/>
        <end position="114"/>
    </location>
</feature>
<feature type="transmembrane region" description="Helical" evidence="1">
    <location>
        <begin position="32"/>
        <end position="52"/>
    </location>
</feature>
<evidence type="ECO:0000256" key="1">
    <source>
        <dbReference type="SAM" id="Phobius"/>
    </source>
</evidence>
<organism evidence="2 3">
    <name type="scientific">Sphaerochaeta associata</name>
    <dbReference type="NCBI Taxonomy" id="1129264"/>
    <lineage>
        <taxon>Bacteria</taxon>
        <taxon>Pseudomonadati</taxon>
        <taxon>Spirochaetota</taxon>
        <taxon>Spirochaetia</taxon>
        <taxon>Spirochaetales</taxon>
        <taxon>Sphaerochaetaceae</taxon>
        <taxon>Sphaerochaeta</taxon>
    </lineage>
</organism>
<keyword evidence="1" id="KW-0472">Membrane</keyword>
<evidence type="ECO:0000313" key="2">
    <source>
        <dbReference type="EMBL" id="UOM49635.1"/>
    </source>
</evidence>
<accession>A0ABY4D6N5</accession>
<dbReference type="RefSeq" id="WP_244771029.1">
    <property type="nucleotide sequence ID" value="NZ_CP094929.1"/>
</dbReference>
<name>A0ABY4D6N5_9SPIR</name>
<dbReference type="InterPro" id="IPR058117">
    <property type="entry name" value="BV97_02767-like"/>
</dbReference>
<proteinExistence type="predicted"/>
<reference evidence="3" key="1">
    <citation type="journal article" date="2024" name="J Bioinform Genom">
        <title>Complete genome sequence of the type strain bacterium Sphaerochaeta associata GLS2t (VKM B-2742)t.</title>
        <authorList>
            <person name="Troshina O.Y."/>
            <person name="Tepeeva A.N."/>
            <person name="Arzamasceva V.O."/>
            <person name="Whitman W.B."/>
            <person name="Varghese N."/>
            <person name="Shapiro N."/>
            <person name="Woyke T."/>
            <person name="Kripides N.C."/>
            <person name="Vasilenko O.V."/>
        </authorList>
    </citation>
    <scope>NUCLEOTIDE SEQUENCE [LARGE SCALE GENOMIC DNA]</scope>
    <source>
        <strain evidence="3">GLS2T</strain>
    </source>
</reference>
<sequence>MRFKHMLYYSLKVFISALVIVSVSEVAKRSSLFGALIASLPLTSLLAILWMYKDNVETKKIAQLSQSIFWFVLPSLAFFLAFPFLLTKGLSFWVSLGASATLTIVIYFVMLWILKAFNITIM</sequence>
<feature type="transmembrane region" description="Helical" evidence="1">
    <location>
        <begin position="7"/>
        <end position="26"/>
    </location>
</feature>
<dbReference type="NCBIfam" id="NF006749">
    <property type="entry name" value="PRK09272.1-2"/>
    <property type="match status" value="1"/>
</dbReference>
<keyword evidence="3" id="KW-1185">Reference proteome</keyword>
<feature type="transmembrane region" description="Helical" evidence="1">
    <location>
        <begin position="64"/>
        <end position="86"/>
    </location>
</feature>
<keyword evidence="1" id="KW-1133">Transmembrane helix</keyword>
<evidence type="ECO:0000313" key="3">
    <source>
        <dbReference type="Proteomes" id="UP000829708"/>
    </source>
</evidence>
<gene>
    <name evidence="2" type="ORF">MUG09_08710</name>
</gene>
<protein>
    <submittedName>
        <fullName evidence="2">DUF3147 family protein</fullName>
    </submittedName>
</protein>
<dbReference type="EMBL" id="CP094929">
    <property type="protein sequence ID" value="UOM49635.1"/>
    <property type="molecule type" value="Genomic_DNA"/>
</dbReference>
<keyword evidence="1" id="KW-0812">Transmembrane</keyword>
<dbReference type="Proteomes" id="UP000829708">
    <property type="component" value="Chromosome"/>
</dbReference>